<reference evidence="1 2" key="1">
    <citation type="submission" date="2014-09" db="EMBL/GenBank/DDBJ databases">
        <title>Isolation and characterization of Aurantimonas altamirensis ON-56566 from clinical sample following a dog bite.</title>
        <authorList>
            <person name="Eshaghi A."/>
            <person name="Li A."/>
            <person name="Shahinas D."/>
            <person name="Bahn P."/>
            <person name="Kus J.V."/>
            <person name="Patel S.N."/>
        </authorList>
    </citation>
    <scope>NUCLEOTIDE SEQUENCE [LARGE SCALE GENOMIC DNA]</scope>
    <source>
        <strain evidence="1 2">ON-56566</strain>
    </source>
</reference>
<dbReference type="Proteomes" id="UP000030826">
    <property type="component" value="Unassembled WGS sequence"/>
</dbReference>
<name>A0A0B1Q939_9HYPH</name>
<organism evidence="1 2">
    <name type="scientific">Aureimonas altamirensis</name>
    <dbReference type="NCBI Taxonomy" id="370622"/>
    <lineage>
        <taxon>Bacteria</taxon>
        <taxon>Pseudomonadati</taxon>
        <taxon>Pseudomonadota</taxon>
        <taxon>Alphaproteobacteria</taxon>
        <taxon>Hyphomicrobiales</taxon>
        <taxon>Aurantimonadaceae</taxon>
        <taxon>Aureimonas</taxon>
    </lineage>
</organism>
<dbReference type="RefSeq" id="WP_039188308.1">
    <property type="nucleotide sequence ID" value="NZ_JAQRFV010000004.1"/>
</dbReference>
<evidence type="ECO:0000313" key="2">
    <source>
        <dbReference type="Proteomes" id="UP000030826"/>
    </source>
</evidence>
<protein>
    <submittedName>
        <fullName evidence="1">Membrane protein</fullName>
    </submittedName>
</protein>
<sequence length="94" mass="8923">MRKVTIAGCAALLMAVAGCQSVDRDIAAPAAIGGLGGAAIGAAASGDLGGALIGGALGTAAGALIGSASRPNECVYRDSNGSRYVAACPRGYRG</sequence>
<accession>A0A0B1Q939</accession>
<evidence type="ECO:0000313" key="1">
    <source>
        <dbReference type="EMBL" id="KHJ55437.1"/>
    </source>
</evidence>
<dbReference type="EMBL" id="JRFJ01000001">
    <property type="protein sequence ID" value="KHJ55437.1"/>
    <property type="molecule type" value="Genomic_DNA"/>
</dbReference>
<dbReference type="PROSITE" id="PS51257">
    <property type="entry name" value="PROKAR_LIPOPROTEIN"/>
    <property type="match status" value="1"/>
</dbReference>
<gene>
    <name evidence="1" type="ORF">LA66_01880</name>
</gene>
<comment type="caution">
    <text evidence="1">The sequence shown here is derived from an EMBL/GenBank/DDBJ whole genome shotgun (WGS) entry which is preliminary data.</text>
</comment>
<dbReference type="AlphaFoldDB" id="A0A0B1Q939"/>
<dbReference type="STRING" id="370622.LA66_01880"/>
<proteinExistence type="predicted"/>